<evidence type="ECO:0000256" key="4">
    <source>
        <dbReference type="ARBA" id="ARBA00023110"/>
    </source>
</evidence>
<evidence type="ECO:0000259" key="7">
    <source>
        <dbReference type="PROSITE" id="PS50198"/>
    </source>
</evidence>
<dbReference type="RefSeq" id="WP_100898395.1">
    <property type="nucleotide sequence ID" value="NZ_CAWNNC010000001.1"/>
</dbReference>
<dbReference type="PANTHER" id="PTHR47245:SF1">
    <property type="entry name" value="FOLDASE PROTEIN PRSA"/>
    <property type="match status" value="1"/>
</dbReference>
<reference evidence="8 9" key="1">
    <citation type="submission" date="2017-11" db="EMBL/GenBank/DDBJ databases">
        <title>Complete genome of a free-living desiccation-tolerant cyanobacterium and its photosynthetic adaptation to extreme terrestrial habitat.</title>
        <authorList>
            <person name="Shang J."/>
        </authorList>
    </citation>
    <scope>NUCLEOTIDE SEQUENCE [LARGE SCALE GENOMIC DNA]</scope>
    <source>
        <strain evidence="8 9">CCNUN1</strain>
    </source>
</reference>
<dbReference type="EMBL" id="CP024785">
    <property type="protein sequence ID" value="AUB36468.1"/>
    <property type="molecule type" value="Genomic_DNA"/>
</dbReference>
<dbReference type="InterPro" id="IPR000297">
    <property type="entry name" value="PPIase_PpiC"/>
</dbReference>
<dbReference type="KEGG" id="nfl:COO91_02380"/>
<dbReference type="PROSITE" id="PS50198">
    <property type="entry name" value="PPIC_PPIASE_2"/>
    <property type="match status" value="1"/>
</dbReference>
<dbReference type="GO" id="GO:0003755">
    <property type="term" value="F:peptidyl-prolyl cis-trans isomerase activity"/>
    <property type="evidence" value="ECO:0007669"/>
    <property type="project" value="UniProtKB-KW"/>
</dbReference>
<dbReference type="EC" id="5.2.1.8" evidence="2"/>
<dbReference type="SUPFAM" id="SSF109998">
    <property type="entry name" value="Triger factor/SurA peptide-binding domain-like"/>
    <property type="match status" value="1"/>
</dbReference>
<comment type="catalytic activity">
    <reaction evidence="1">
        <text>[protein]-peptidylproline (omega=180) = [protein]-peptidylproline (omega=0)</text>
        <dbReference type="Rhea" id="RHEA:16237"/>
        <dbReference type="Rhea" id="RHEA-COMP:10747"/>
        <dbReference type="Rhea" id="RHEA-COMP:10748"/>
        <dbReference type="ChEBI" id="CHEBI:83833"/>
        <dbReference type="ChEBI" id="CHEBI:83834"/>
        <dbReference type="EC" id="5.2.1.8"/>
    </reaction>
</comment>
<evidence type="ECO:0000256" key="3">
    <source>
        <dbReference type="ARBA" id="ARBA00022729"/>
    </source>
</evidence>
<dbReference type="Proteomes" id="UP000232003">
    <property type="component" value="Chromosome"/>
</dbReference>
<evidence type="ECO:0000256" key="1">
    <source>
        <dbReference type="ARBA" id="ARBA00000971"/>
    </source>
</evidence>
<evidence type="ECO:0000256" key="5">
    <source>
        <dbReference type="ARBA" id="ARBA00023235"/>
    </source>
</evidence>
<keyword evidence="5 6" id="KW-0413">Isomerase</keyword>
<proteinExistence type="predicted"/>
<keyword evidence="3" id="KW-0732">Signal</keyword>
<evidence type="ECO:0000256" key="2">
    <source>
        <dbReference type="ARBA" id="ARBA00013194"/>
    </source>
</evidence>
<evidence type="ECO:0000313" key="8">
    <source>
        <dbReference type="EMBL" id="AUB36468.1"/>
    </source>
</evidence>
<keyword evidence="9" id="KW-1185">Reference proteome</keyword>
<feature type="domain" description="PpiC" evidence="7">
    <location>
        <begin position="125"/>
        <end position="202"/>
    </location>
</feature>
<organism evidence="8 9">
    <name type="scientific">Nostoc flagelliforme CCNUN1</name>
    <dbReference type="NCBI Taxonomy" id="2038116"/>
    <lineage>
        <taxon>Bacteria</taxon>
        <taxon>Bacillati</taxon>
        <taxon>Cyanobacteriota</taxon>
        <taxon>Cyanophyceae</taxon>
        <taxon>Nostocales</taxon>
        <taxon>Nostocaceae</taxon>
        <taxon>Nostoc</taxon>
    </lineage>
</organism>
<dbReference type="PANTHER" id="PTHR47245">
    <property type="entry name" value="PEPTIDYLPROLYL ISOMERASE"/>
    <property type="match status" value="1"/>
</dbReference>
<dbReference type="InterPro" id="IPR050245">
    <property type="entry name" value="PrsA_foldase"/>
</dbReference>
<dbReference type="AlphaFoldDB" id="A0A2K8SM31"/>
<sequence length="260" mass="29440">MESLSFLTINDKTISIESAVKYLQASGKLGQFIGDILRQYVIEEEIRTRDDIEIGTAITEQAIIDFRLKNQLIDPQSFQEWLKTNNTDYATFHTSVTFGYKLEKLKTVVTEAKVPEYFIERKIFLDRVVLSRIVVDNRELADELQTQIEEGGSFEQLAKEYSLSDDRIVNGMMGIVSRGSMPDILRAAIDVASPGQLIGPIEIVGKDSPQGEGPYGLFRVEQFLPASLEDTQLKQALQNELFEKWLAEKIQKLTVKLQVS</sequence>
<dbReference type="Gene3D" id="3.10.50.40">
    <property type="match status" value="1"/>
</dbReference>
<dbReference type="InterPro" id="IPR046357">
    <property type="entry name" value="PPIase_dom_sf"/>
</dbReference>
<name>A0A2K8SM31_9NOSO</name>
<evidence type="ECO:0000256" key="6">
    <source>
        <dbReference type="PROSITE-ProRule" id="PRU00278"/>
    </source>
</evidence>
<evidence type="ECO:0000313" key="9">
    <source>
        <dbReference type="Proteomes" id="UP000232003"/>
    </source>
</evidence>
<protein>
    <recommendedName>
        <fullName evidence="2">peptidylprolyl isomerase</fullName>
        <ecNumber evidence="2">5.2.1.8</ecNumber>
    </recommendedName>
</protein>
<dbReference type="SUPFAM" id="SSF54534">
    <property type="entry name" value="FKBP-like"/>
    <property type="match status" value="1"/>
</dbReference>
<accession>A0A2K8SM31</accession>
<dbReference type="InterPro" id="IPR027304">
    <property type="entry name" value="Trigger_fact/SurA_dom_sf"/>
</dbReference>
<gene>
    <name evidence="8" type="ORF">COO91_02380</name>
</gene>
<dbReference type="OrthoDB" id="453765at2"/>
<dbReference type="Pfam" id="PF00639">
    <property type="entry name" value="Rotamase"/>
    <property type="match status" value="1"/>
</dbReference>
<keyword evidence="4 6" id="KW-0697">Rotamase</keyword>